<evidence type="ECO:0000313" key="2">
    <source>
        <dbReference type="EMBL" id="CAH1396946.1"/>
    </source>
</evidence>
<dbReference type="EMBL" id="OV725079">
    <property type="protein sequence ID" value="CAH1396946.1"/>
    <property type="molecule type" value="Genomic_DNA"/>
</dbReference>
<feature type="region of interest" description="Disordered" evidence="1">
    <location>
        <begin position="1"/>
        <end position="46"/>
    </location>
</feature>
<evidence type="ECO:0000256" key="1">
    <source>
        <dbReference type="SAM" id="MobiDB-lite"/>
    </source>
</evidence>
<dbReference type="AlphaFoldDB" id="A0A9P0H7R3"/>
<name>A0A9P0H7R3_NEZVI</name>
<keyword evidence="3" id="KW-1185">Reference proteome</keyword>
<proteinExistence type="predicted"/>
<protein>
    <submittedName>
        <fullName evidence="2">Uncharacterized protein</fullName>
    </submittedName>
</protein>
<sequence length="131" mass="14758">MRNIPVPKVGNSIPRNEDEGCKERERERQEVHRGYEGAQEQPGEIGLSSLPDLDVLPCFTRGRMWTPISRWFSHALSSLFIISAPIAQRARTEVVNRVTARECVNNILAEIATVAPILSQTMINVFLNTLM</sequence>
<dbReference type="Proteomes" id="UP001152798">
    <property type="component" value="Chromosome 3"/>
</dbReference>
<gene>
    <name evidence="2" type="ORF">NEZAVI_LOCUS6900</name>
</gene>
<reference evidence="2" key="1">
    <citation type="submission" date="2022-01" db="EMBL/GenBank/DDBJ databases">
        <authorList>
            <person name="King R."/>
        </authorList>
    </citation>
    <scope>NUCLEOTIDE SEQUENCE</scope>
</reference>
<feature type="compositionally biased region" description="Basic and acidic residues" evidence="1">
    <location>
        <begin position="15"/>
        <end position="35"/>
    </location>
</feature>
<evidence type="ECO:0000313" key="3">
    <source>
        <dbReference type="Proteomes" id="UP001152798"/>
    </source>
</evidence>
<accession>A0A9P0H7R3</accession>
<organism evidence="2 3">
    <name type="scientific">Nezara viridula</name>
    <name type="common">Southern green stink bug</name>
    <name type="synonym">Cimex viridulus</name>
    <dbReference type="NCBI Taxonomy" id="85310"/>
    <lineage>
        <taxon>Eukaryota</taxon>
        <taxon>Metazoa</taxon>
        <taxon>Ecdysozoa</taxon>
        <taxon>Arthropoda</taxon>
        <taxon>Hexapoda</taxon>
        <taxon>Insecta</taxon>
        <taxon>Pterygota</taxon>
        <taxon>Neoptera</taxon>
        <taxon>Paraneoptera</taxon>
        <taxon>Hemiptera</taxon>
        <taxon>Heteroptera</taxon>
        <taxon>Panheteroptera</taxon>
        <taxon>Pentatomomorpha</taxon>
        <taxon>Pentatomoidea</taxon>
        <taxon>Pentatomidae</taxon>
        <taxon>Pentatominae</taxon>
        <taxon>Nezara</taxon>
    </lineage>
</organism>